<dbReference type="SUPFAM" id="SSF82708">
    <property type="entry name" value="R3H domain"/>
    <property type="match status" value="1"/>
</dbReference>
<feature type="region of interest" description="Disordered" evidence="1">
    <location>
        <begin position="1"/>
        <end position="21"/>
    </location>
</feature>
<accession>A0AAW2I714</accession>
<name>A0AAW2I714_9NEOP</name>
<feature type="domain" description="R3H" evidence="2">
    <location>
        <begin position="44"/>
        <end position="107"/>
    </location>
</feature>
<dbReference type="InterPro" id="IPR017330">
    <property type="entry name" value="SPAG7"/>
</dbReference>
<sequence length="144" mass="16881">MDLLGSILNSMDKPPSCSDKQKLLRKKQKEEFLKRQKAEQEALKKFREKIEEKVNCFIKDSSITRHEFEPMDKVHRSIVHDVAEVAGLGTFSIGEEEIDRRIYMYKKEFAPCEDELAALRRGEEWDPEKAKLLAKQVIYKFCLS</sequence>
<dbReference type="PANTHER" id="PTHR13498:SF3">
    <property type="entry name" value="SPERM-ASSOCIATED ANTIGEN 7"/>
    <property type="match status" value="1"/>
</dbReference>
<dbReference type="AlphaFoldDB" id="A0AAW2I714"/>
<dbReference type="PROSITE" id="PS51061">
    <property type="entry name" value="R3H"/>
    <property type="match status" value="1"/>
</dbReference>
<dbReference type="InterPro" id="IPR001374">
    <property type="entry name" value="R3H_dom"/>
</dbReference>
<evidence type="ECO:0000313" key="4">
    <source>
        <dbReference type="EMBL" id="KAL0277648.1"/>
    </source>
</evidence>
<dbReference type="CDD" id="cd02636">
    <property type="entry name" value="R3H_sperm-antigen"/>
    <property type="match status" value="1"/>
</dbReference>
<proteinExistence type="predicted"/>
<dbReference type="GO" id="GO:0003676">
    <property type="term" value="F:nucleic acid binding"/>
    <property type="evidence" value="ECO:0007669"/>
    <property type="project" value="UniProtKB-UniRule"/>
</dbReference>
<gene>
    <name evidence="3" type="ORF">PYX00_004868</name>
    <name evidence="4" type="ORF">PYX00_004870</name>
</gene>
<dbReference type="SMART" id="SM00393">
    <property type="entry name" value="R3H"/>
    <property type="match status" value="1"/>
</dbReference>
<dbReference type="InterPro" id="IPR034068">
    <property type="entry name" value="R3H_sperm-antigen"/>
</dbReference>
<dbReference type="EMBL" id="JARGDH010000002">
    <property type="protein sequence ID" value="KAL0277646.1"/>
    <property type="molecule type" value="Genomic_DNA"/>
</dbReference>
<dbReference type="InterPro" id="IPR036867">
    <property type="entry name" value="R3H_dom_sf"/>
</dbReference>
<organism evidence="4">
    <name type="scientific">Menopon gallinae</name>
    <name type="common">poultry shaft louse</name>
    <dbReference type="NCBI Taxonomy" id="328185"/>
    <lineage>
        <taxon>Eukaryota</taxon>
        <taxon>Metazoa</taxon>
        <taxon>Ecdysozoa</taxon>
        <taxon>Arthropoda</taxon>
        <taxon>Hexapoda</taxon>
        <taxon>Insecta</taxon>
        <taxon>Pterygota</taxon>
        <taxon>Neoptera</taxon>
        <taxon>Paraneoptera</taxon>
        <taxon>Psocodea</taxon>
        <taxon>Troctomorpha</taxon>
        <taxon>Phthiraptera</taxon>
        <taxon>Amblycera</taxon>
        <taxon>Menoponidae</taxon>
        <taxon>Menopon</taxon>
    </lineage>
</organism>
<dbReference type="Gene3D" id="3.30.1370.50">
    <property type="entry name" value="R3H-like domain"/>
    <property type="match status" value="1"/>
</dbReference>
<dbReference type="EMBL" id="JARGDH010000002">
    <property type="protein sequence ID" value="KAL0277648.1"/>
    <property type="molecule type" value="Genomic_DNA"/>
</dbReference>
<evidence type="ECO:0000259" key="2">
    <source>
        <dbReference type="PROSITE" id="PS51061"/>
    </source>
</evidence>
<dbReference type="PANTHER" id="PTHR13498">
    <property type="entry name" value="SPERM ASSOCIATED ANTIGEN 7"/>
    <property type="match status" value="1"/>
</dbReference>
<evidence type="ECO:0000313" key="3">
    <source>
        <dbReference type="EMBL" id="KAL0277646.1"/>
    </source>
</evidence>
<evidence type="ECO:0000256" key="1">
    <source>
        <dbReference type="SAM" id="MobiDB-lite"/>
    </source>
</evidence>
<protein>
    <recommendedName>
        <fullName evidence="2">R3H domain-containing protein</fullName>
    </recommendedName>
</protein>
<reference evidence="4" key="1">
    <citation type="journal article" date="2024" name="Gigascience">
        <title>Chromosome-level genome of the poultry shaft louse Menopon gallinae provides insight into the host-switching and adaptive evolution of parasitic lice.</title>
        <authorList>
            <person name="Xu Y."/>
            <person name="Ma L."/>
            <person name="Liu S."/>
            <person name="Liang Y."/>
            <person name="Liu Q."/>
            <person name="He Z."/>
            <person name="Tian L."/>
            <person name="Duan Y."/>
            <person name="Cai W."/>
            <person name="Li H."/>
            <person name="Song F."/>
        </authorList>
    </citation>
    <scope>NUCLEOTIDE SEQUENCE</scope>
    <source>
        <strain evidence="4">Cailab_2023a</strain>
    </source>
</reference>
<dbReference type="Pfam" id="PF01424">
    <property type="entry name" value="R3H"/>
    <property type="match status" value="1"/>
</dbReference>
<comment type="caution">
    <text evidence="4">The sequence shown here is derived from an EMBL/GenBank/DDBJ whole genome shotgun (WGS) entry which is preliminary data.</text>
</comment>